<evidence type="ECO:0000313" key="2">
    <source>
        <dbReference type="Proteomes" id="UP000007463"/>
    </source>
</evidence>
<dbReference type="Proteomes" id="UP000007463">
    <property type="component" value="Chromosome"/>
</dbReference>
<dbReference type="AlphaFoldDB" id="F2IHC5"/>
<reference evidence="1 2" key="1">
    <citation type="journal article" date="2011" name="Stand. Genomic Sci.">
        <title>Complete genome sequence of the gliding freshwater bacterium Fluviicola taffensis type strain (RW262).</title>
        <authorList>
            <person name="Woyke T."/>
            <person name="Chertkov O."/>
            <person name="Lapidus A."/>
            <person name="Nolan M."/>
            <person name="Lucas S."/>
            <person name="Del Rio T.G."/>
            <person name="Tice H."/>
            <person name="Cheng J.F."/>
            <person name="Tapia R."/>
            <person name="Han C."/>
            <person name="Goodwin L."/>
            <person name="Pitluck S."/>
            <person name="Liolios K."/>
            <person name="Pagani I."/>
            <person name="Ivanova N."/>
            <person name="Huntemann M."/>
            <person name="Mavromatis K."/>
            <person name="Mikhailova N."/>
            <person name="Pati A."/>
            <person name="Chen A."/>
            <person name="Palaniappan K."/>
            <person name="Land M."/>
            <person name="Hauser L."/>
            <person name="Brambilla E.M."/>
            <person name="Rohde M."/>
            <person name="Mwirichia R."/>
            <person name="Sikorski J."/>
            <person name="Tindall B.J."/>
            <person name="Goker M."/>
            <person name="Bristow J."/>
            <person name="Eisen J.A."/>
            <person name="Markowitz V."/>
            <person name="Hugenholtz P."/>
            <person name="Klenk H.P."/>
            <person name="Kyrpides N.C."/>
        </authorList>
    </citation>
    <scope>NUCLEOTIDE SEQUENCE [LARGE SCALE GENOMIC DNA]</scope>
    <source>
        <strain evidence="2">DSM 16823 / RW262 / RW262</strain>
    </source>
</reference>
<dbReference type="EMBL" id="CP002542">
    <property type="protein sequence ID" value="AEA42680.1"/>
    <property type="molecule type" value="Genomic_DNA"/>
</dbReference>
<sequence>MEKYISPPVEENYEYVVFKEYLETKDSPKAKKLLEKLNSLKTCEDYLNFKSFLLWDLFIEAF</sequence>
<reference evidence="2" key="2">
    <citation type="submission" date="2011-02" db="EMBL/GenBank/DDBJ databases">
        <title>The complete genome of Fluviicola taffensis DSM 16823.</title>
        <authorList>
            <consortium name="US DOE Joint Genome Institute (JGI-PGF)"/>
            <person name="Lucas S."/>
            <person name="Copeland A."/>
            <person name="Lapidus A."/>
            <person name="Bruce D."/>
            <person name="Goodwin L."/>
            <person name="Pitluck S."/>
            <person name="Kyrpides N."/>
            <person name="Mavromatis K."/>
            <person name="Ivanova N."/>
            <person name="Mikhailova N."/>
            <person name="Pagani I."/>
            <person name="Chertkov O."/>
            <person name="Detter J.C."/>
            <person name="Han C."/>
            <person name="Tapia R."/>
            <person name="Land M."/>
            <person name="Hauser L."/>
            <person name="Markowitz V."/>
            <person name="Cheng J.-F."/>
            <person name="Hugenholtz P."/>
            <person name="Woyke T."/>
            <person name="Wu D."/>
            <person name="Tindall B."/>
            <person name="Pomrenke H.G."/>
            <person name="Brambilla E."/>
            <person name="Klenk H.-P."/>
            <person name="Eisen J.A."/>
        </authorList>
    </citation>
    <scope>NUCLEOTIDE SEQUENCE [LARGE SCALE GENOMIC DNA]</scope>
    <source>
        <strain evidence="2">DSM 16823 / RW262 / RW262</strain>
    </source>
</reference>
<protein>
    <submittedName>
        <fullName evidence="1">Uncharacterized protein</fullName>
    </submittedName>
</protein>
<dbReference type="KEGG" id="fte:Fluta_0676"/>
<dbReference type="HOGENOM" id="CLU_2897585_0_0_10"/>
<evidence type="ECO:0000313" key="1">
    <source>
        <dbReference type="EMBL" id="AEA42680.1"/>
    </source>
</evidence>
<name>F2IHC5_FLUTR</name>
<accession>F2IHC5</accession>
<proteinExistence type="predicted"/>
<keyword evidence="2" id="KW-1185">Reference proteome</keyword>
<organism evidence="1 2">
    <name type="scientific">Fluviicola taffensis (strain DSM 16823 / NCIMB 13979 / RW262)</name>
    <dbReference type="NCBI Taxonomy" id="755732"/>
    <lineage>
        <taxon>Bacteria</taxon>
        <taxon>Pseudomonadati</taxon>
        <taxon>Bacteroidota</taxon>
        <taxon>Flavobacteriia</taxon>
        <taxon>Flavobacteriales</taxon>
        <taxon>Crocinitomicaceae</taxon>
        <taxon>Fluviicola</taxon>
    </lineage>
</organism>
<gene>
    <name evidence="1" type="ordered locus">Fluta_0676</name>
</gene>